<evidence type="ECO:0000313" key="2">
    <source>
        <dbReference type="EMBL" id="AKK73878.1"/>
    </source>
</evidence>
<gene>
    <name evidence="2" type="ORF">OK18_15810</name>
</gene>
<dbReference type="SUPFAM" id="SSF55729">
    <property type="entry name" value="Acyl-CoA N-acyltransferases (Nat)"/>
    <property type="match status" value="1"/>
</dbReference>
<keyword evidence="2" id="KW-0808">Transferase</keyword>
<dbReference type="STRING" id="1324352.OK18_15810"/>
<evidence type="ECO:0000259" key="1">
    <source>
        <dbReference type="PROSITE" id="PS51186"/>
    </source>
</evidence>
<dbReference type="EMBL" id="CP009928">
    <property type="protein sequence ID" value="AKK73878.1"/>
    <property type="molecule type" value="Genomic_DNA"/>
</dbReference>
<name>A0A0G3M7A0_CHRGL</name>
<dbReference type="KEGG" id="cgn:OK18_15810"/>
<dbReference type="Proteomes" id="UP000035213">
    <property type="component" value="Chromosome"/>
</dbReference>
<dbReference type="InterPro" id="IPR016181">
    <property type="entry name" value="Acyl_CoA_acyltransferase"/>
</dbReference>
<dbReference type="Pfam" id="PF13302">
    <property type="entry name" value="Acetyltransf_3"/>
    <property type="match status" value="1"/>
</dbReference>
<dbReference type="PATRIC" id="fig|1324352.5.peg.3296"/>
<dbReference type="PROSITE" id="PS51186">
    <property type="entry name" value="GNAT"/>
    <property type="match status" value="1"/>
</dbReference>
<proteinExistence type="predicted"/>
<organism evidence="2 3">
    <name type="scientific">Chryseobacterium gallinarum</name>
    <dbReference type="NCBI Taxonomy" id="1324352"/>
    <lineage>
        <taxon>Bacteria</taxon>
        <taxon>Pseudomonadati</taxon>
        <taxon>Bacteroidota</taxon>
        <taxon>Flavobacteriia</taxon>
        <taxon>Flavobacteriales</taxon>
        <taxon>Weeksellaceae</taxon>
        <taxon>Chryseobacterium group</taxon>
        <taxon>Chryseobacterium</taxon>
    </lineage>
</organism>
<dbReference type="RefSeq" id="WP_053328619.1">
    <property type="nucleotide sequence ID" value="NZ_CP009928.1"/>
</dbReference>
<dbReference type="GO" id="GO:0016747">
    <property type="term" value="F:acyltransferase activity, transferring groups other than amino-acyl groups"/>
    <property type="evidence" value="ECO:0007669"/>
    <property type="project" value="InterPro"/>
</dbReference>
<evidence type="ECO:0000313" key="3">
    <source>
        <dbReference type="Proteomes" id="UP000035213"/>
    </source>
</evidence>
<feature type="domain" description="N-acetyltransferase" evidence="1">
    <location>
        <begin position="14"/>
        <end position="172"/>
    </location>
</feature>
<reference evidence="2 3" key="1">
    <citation type="submission" date="2014-11" db="EMBL/GenBank/DDBJ databases">
        <authorList>
            <person name="Park G.-S."/>
            <person name="Hong S.-J."/>
            <person name="Jung B.K."/>
            <person name="Khan A.R."/>
            <person name="Kwak Y."/>
            <person name="Shin J.-H."/>
        </authorList>
    </citation>
    <scope>NUCLEOTIDE SEQUENCE [LARGE SCALE GENOMIC DNA]</scope>
    <source>
        <strain evidence="2 3">DSM 27622</strain>
    </source>
</reference>
<dbReference type="Gene3D" id="3.40.630.30">
    <property type="match status" value="1"/>
</dbReference>
<accession>A0A0G3M7A0</accession>
<protein>
    <submittedName>
        <fullName evidence="2">Acetyltransferase</fullName>
    </submittedName>
</protein>
<dbReference type="PANTHER" id="PTHR43610">
    <property type="entry name" value="BLL6696 PROTEIN"/>
    <property type="match status" value="1"/>
</dbReference>
<sequence length="178" mass="20961">MNFSVQPVLENEELQLIPLQQGDFESLYEVASDPEVWEQHPNKDRYKREVFTNFFQGAIESKGAFKIIEKATGDVLGSSRYYNFDEDDNHIFIGYTFYGTKSWGKGINPQVKKLMLEYIFQFVDKVHFHIGKENFRSQIALERLGGKKIAEEEVAYFGEPTRTNFVYEIKKEDWYEKI</sequence>
<dbReference type="OrthoDB" id="9795199at2"/>
<dbReference type="AlphaFoldDB" id="A0A0G3M7A0"/>
<dbReference type="InterPro" id="IPR000182">
    <property type="entry name" value="GNAT_dom"/>
</dbReference>
<dbReference type="PANTHER" id="PTHR43610:SF1">
    <property type="entry name" value="N-ACETYLTRANSFERASE DOMAIN-CONTAINING PROTEIN"/>
    <property type="match status" value="1"/>
</dbReference>